<dbReference type="Pfam" id="PF25954">
    <property type="entry name" value="Beta-barrel_RND_2"/>
    <property type="match status" value="1"/>
</dbReference>
<keyword evidence="6" id="KW-1185">Reference proteome</keyword>
<evidence type="ECO:0000259" key="3">
    <source>
        <dbReference type="Pfam" id="PF25973"/>
    </source>
</evidence>
<dbReference type="STRING" id="1127699.HMPREF9151_00146"/>
<dbReference type="PATRIC" id="fig|1127699.3.peg.128"/>
<evidence type="ECO:0000313" key="5">
    <source>
        <dbReference type="EMBL" id="EKY03979.1"/>
    </source>
</evidence>
<dbReference type="GO" id="GO:1990281">
    <property type="term" value="C:efflux pump complex"/>
    <property type="evidence" value="ECO:0007669"/>
    <property type="project" value="TreeGrafter"/>
</dbReference>
<dbReference type="SUPFAM" id="SSF111369">
    <property type="entry name" value="HlyD-like secretion proteins"/>
    <property type="match status" value="1"/>
</dbReference>
<dbReference type="AlphaFoldDB" id="L1NKD2"/>
<dbReference type="InterPro" id="IPR006143">
    <property type="entry name" value="RND_pump_MFP"/>
</dbReference>
<dbReference type="OrthoDB" id="9798190at2"/>
<dbReference type="RefSeq" id="WP_009162588.1">
    <property type="nucleotide sequence ID" value="NZ_KB290997.1"/>
</dbReference>
<feature type="domain" description="YknX-like C-terminal permuted SH3-like" evidence="4">
    <location>
        <begin position="269"/>
        <end position="337"/>
    </location>
</feature>
<accession>L1NKD2</accession>
<dbReference type="InterPro" id="IPR058792">
    <property type="entry name" value="Beta-barrel_RND_2"/>
</dbReference>
<dbReference type="Pfam" id="PF25989">
    <property type="entry name" value="YknX_C"/>
    <property type="match status" value="1"/>
</dbReference>
<organism evidence="5 6">
    <name type="scientific">Hoylesella saccharolytica F0055</name>
    <dbReference type="NCBI Taxonomy" id="1127699"/>
    <lineage>
        <taxon>Bacteria</taxon>
        <taxon>Pseudomonadati</taxon>
        <taxon>Bacteroidota</taxon>
        <taxon>Bacteroidia</taxon>
        <taxon>Bacteroidales</taxon>
        <taxon>Prevotellaceae</taxon>
        <taxon>Hoylesella</taxon>
    </lineage>
</organism>
<evidence type="ECO:0000259" key="2">
    <source>
        <dbReference type="Pfam" id="PF25954"/>
    </source>
</evidence>
<dbReference type="PANTHER" id="PTHR30469">
    <property type="entry name" value="MULTIDRUG RESISTANCE PROTEIN MDTA"/>
    <property type="match status" value="1"/>
</dbReference>
<dbReference type="InterPro" id="IPR058647">
    <property type="entry name" value="BSH_CzcB-like"/>
</dbReference>
<dbReference type="Gene3D" id="1.10.287.470">
    <property type="entry name" value="Helix hairpin bin"/>
    <property type="match status" value="1"/>
</dbReference>
<gene>
    <name evidence="5" type="ORF">HMPREF9151_00146</name>
</gene>
<comment type="similarity">
    <text evidence="1">Belongs to the membrane fusion protein (MFP) (TC 8.A.1) family.</text>
</comment>
<evidence type="ECO:0000256" key="1">
    <source>
        <dbReference type="ARBA" id="ARBA00009477"/>
    </source>
</evidence>
<reference evidence="5 6" key="1">
    <citation type="submission" date="2012-05" db="EMBL/GenBank/DDBJ databases">
        <authorList>
            <person name="Weinstock G."/>
            <person name="Sodergren E."/>
            <person name="Lobos E.A."/>
            <person name="Fulton L."/>
            <person name="Fulton R."/>
            <person name="Courtney L."/>
            <person name="Fronick C."/>
            <person name="O'Laughlin M."/>
            <person name="Godfrey J."/>
            <person name="Wilson R.M."/>
            <person name="Miner T."/>
            <person name="Farmer C."/>
            <person name="Delehaunty K."/>
            <person name="Cordes M."/>
            <person name="Minx P."/>
            <person name="Tomlinson C."/>
            <person name="Chen J."/>
            <person name="Wollam A."/>
            <person name="Pepin K.H."/>
            <person name="Bhonagiri V."/>
            <person name="Zhang X."/>
            <person name="Suruliraj S."/>
            <person name="Warren W."/>
            <person name="Mitreva M."/>
            <person name="Mardis E.R."/>
            <person name="Wilson R.K."/>
        </authorList>
    </citation>
    <scope>NUCLEOTIDE SEQUENCE [LARGE SCALE GENOMIC DNA]</scope>
    <source>
        <strain evidence="5 6">F0055</strain>
    </source>
</reference>
<comment type="caution">
    <text evidence="5">The sequence shown here is derived from an EMBL/GenBank/DDBJ whole genome shotgun (WGS) entry which is preliminary data.</text>
</comment>
<evidence type="ECO:0000313" key="6">
    <source>
        <dbReference type="Proteomes" id="UP000010433"/>
    </source>
</evidence>
<dbReference type="PROSITE" id="PS51257">
    <property type="entry name" value="PROKAR_LIPOPROTEIN"/>
    <property type="match status" value="1"/>
</dbReference>
<dbReference type="NCBIfam" id="TIGR01730">
    <property type="entry name" value="RND_mfp"/>
    <property type="match status" value="1"/>
</dbReference>
<dbReference type="Pfam" id="PF25973">
    <property type="entry name" value="BSH_CzcB"/>
    <property type="match status" value="1"/>
</dbReference>
<protein>
    <submittedName>
        <fullName evidence="5">Efflux transporter, RND family, MFP subunit</fullName>
    </submittedName>
</protein>
<dbReference type="Gene3D" id="2.40.30.170">
    <property type="match status" value="1"/>
</dbReference>
<dbReference type="Proteomes" id="UP000010433">
    <property type="component" value="Unassembled WGS sequence"/>
</dbReference>
<name>L1NKD2_9BACT</name>
<dbReference type="GO" id="GO:0015562">
    <property type="term" value="F:efflux transmembrane transporter activity"/>
    <property type="evidence" value="ECO:0007669"/>
    <property type="project" value="TreeGrafter"/>
</dbReference>
<dbReference type="InterPro" id="IPR058637">
    <property type="entry name" value="YknX-like_C"/>
</dbReference>
<dbReference type="HOGENOM" id="CLU_018816_1_0_10"/>
<proteinExistence type="inferred from homology"/>
<dbReference type="EMBL" id="AMEP01000016">
    <property type="protein sequence ID" value="EKY03979.1"/>
    <property type="molecule type" value="Genomic_DNA"/>
</dbReference>
<evidence type="ECO:0000259" key="4">
    <source>
        <dbReference type="Pfam" id="PF25989"/>
    </source>
</evidence>
<feature type="domain" description="CzcB-like barrel-sandwich hybrid" evidence="3">
    <location>
        <begin position="65"/>
        <end position="181"/>
    </location>
</feature>
<feature type="domain" description="CusB-like beta-barrel" evidence="2">
    <location>
        <begin position="191"/>
        <end position="264"/>
    </location>
</feature>
<sequence length="338" mass="36023">MKIKYVAALMSITLVAGCSSKKEENKVDPVAVKTISVKAGGEGGTRTYVGTIQESYGSTLSFATLGTVSSVFVNEGQAVRKGQLLAVLDNTSAKSAHDMTMSTLAQARDAFKRLDQLYKKGSLPEIKFVDVQTKLAEAEAAERIARKTLQNCELRAPFDGFISSRTVDAGNNMAPGMSCFKLVKLDKIEMKIAVPENEIAAIAKGQTVPFTVSALNGRRFEGKVTEKGIQANILSHTYDVIVGLSNADHALLPGMVCSAQITTAGTSNAIVIPQEAVLTDGNKPFVWVIKNGKAHRRNITQSGICEQGVVVNDGLTTDEQVIVSGQNKVSEGSTVKVQ</sequence>
<dbReference type="Gene3D" id="2.40.50.100">
    <property type="match status" value="1"/>
</dbReference>
<dbReference type="Gene3D" id="2.40.420.20">
    <property type="match status" value="1"/>
</dbReference>